<reference evidence="1" key="1">
    <citation type="submission" date="2023-03" db="EMBL/GenBank/DDBJ databases">
        <title>Chromosome-scale reference genome and RAD-based genetic map of yellow starthistle (Centaurea solstitialis) reveal putative structural variation and QTLs associated with invader traits.</title>
        <authorList>
            <person name="Reatini B."/>
            <person name="Cang F.A."/>
            <person name="Jiang Q."/>
            <person name="Mckibben M.T.W."/>
            <person name="Barker M.S."/>
            <person name="Rieseberg L.H."/>
            <person name="Dlugosch K.M."/>
        </authorList>
    </citation>
    <scope>NUCLEOTIDE SEQUENCE</scope>
    <source>
        <strain evidence="1">CAN-66</strain>
        <tissue evidence="1">Leaf</tissue>
    </source>
</reference>
<dbReference type="PANTHER" id="PTHR11439">
    <property type="entry name" value="GAG-POL-RELATED RETROTRANSPOSON"/>
    <property type="match status" value="1"/>
</dbReference>
<evidence type="ECO:0000313" key="1">
    <source>
        <dbReference type="EMBL" id="KAJ9542465.1"/>
    </source>
</evidence>
<name>A0AA38W895_9ASTR</name>
<dbReference type="Proteomes" id="UP001172457">
    <property type="component" value="Chromosome 7"/>
</dbReference>
<dbReference type="EMBL" id="JARYMX010000007">
    <property type="protein sequence ID" value="KAJ9542465.1"/>
    <property type="molecule type" value="Genomic_DNA"/>
</dbReference>
<protein>
    <submittedName>
        <fullName evidence="1">Uncharacterized protein</fullName>
    </submittedName>
</protein>
<evidence type="ECO:0000313" key="2">
    <source>
        <dbReference type="Proteomes" id="UP001172457"/>
    </source>
</evidence>
<gene>
    <name evidence="1" type="ORF">OSB04_028971</name>
</gene>
<keyword evidence="2" id="KW-1185">Reference proteome</keyword>
<organism evidence="1 2">
    <name type="scientific">Centaurea solstitialis</name>
    <name type="common">yellow star-thistle</name>
    <dbReference type="NCBI Taxonomy" id="347529"/>
    <lineage>
        <taxon>Eukaryota</taxon>
        <taxon>Viridiplantae</taxon>
        <taxon>Streptophyta</taxon>
        <taxon>Embryophyta</taxon>
        <taxon>Tracheophyta</taxon>
        <taxon>Spermatophyta</taxon>
        <taxon>Magnoliopsida</taxon>
        <taxon>eudicotyledons</taxon>
        <taxon>Gunneridae</taxon>
        <taxon>Pentapetalae</taxon>
        <taxon>asterids</taxon>
        <taxon>campanulids</taxon>
        <taxon>Asterales</taxon>
        <taxon>Asteraceae</taxon>
        <taxon>Carduoideae</taxon>
        <taxon>Cardueae</taxon>
        <taxon>Centaureinae</taxon>
        <taxon>Centaurea</taxon>
    </lineage>
</organism>
<dbReference type="PANTHER" id="PTHR11439:SF515">
    <property type="entry name" value="GAG-POL POLYPROTEIN"/>
    <property type="match status" value="1"/>
</dbReference>
<sequence length="187" mass="21485">MVKQESYARRILKEAKMQNSNPAHVPMDPETKLSKVEEEPTINATSFQKLVGCLRYLMHTRPDMAYSDGVISQYIQDPRESHGMEIKHVLRYIQATVGFGIKYDKGSSRQLIGYSDSSHNVDVDDRRSTTGHIFYFVIIRNDNQPAIELSKNPVFHGRSKHIVTRDHFIRECVENEQVLVEHVAGDQ</sequence>
<dbReference type="CDD" id="cd09272">
    <property type="entry name" value="RNase_HI_RT_Ty1"/>
    <property type="match status" value="1"/>
</dbReference>
<dbReference type="AlphaFoldDB" id="A0AA38W895"/>
<proteinExistence type="predicted"/>
<comment type="caution">
    <text evidence="1">The sequence shown here is derived from an EMBL/GenBank/DDBJ whole genome shotgun (WGS) entry which is preliminary data.</text>
</comment>
<accession>A0AA38W895</accession>